<feature type="domain" description="Helicase HerA central" evidence="1">
    <location>
        <begin position="145"/>
        <end position="409"/>
    </location>
</feature>
<dbReference type="SUPFAM" id="SSF52540">
    <property type="entry name" value="P-loop containing nucleoside triphosphate hydrolases"/>
    <property type="match status" value="1"/>
</dbReference>
<keyword evidence="2" id="KW-0547">Nucleotide-binding</keyword>
<dbReference type="InterPro" id="IPR002789">
    <property type="entry name" value="HerA_central"/>
</dbReference>
<keyword evidence="2" id="KW-0067">ATP-binding</keyword>
<evidence type="ECO:0000313" key="2">
    <source>
        <dbReference type="EMBL" id="MDM1071311.1"/>
    </source>
</evidence>
<proteinExistence type="predicted"/>
<dbReference type="PANTHER" id="PTHR42957:SF1">
    <property type="entry name" value="HELICASE MJ1565-RELATED"/>
    <property type="match status" value="1"/>
</dbReference>
<accession>A0AAJ1QC83</accession>
<dbReference type="Gene3D" id="3.40.50.300">
    <property type="entry name" value="P-loop containing nucleotide triphosphate hydrolases"/>
    <property type="match status" value="2"/>
</dbReference>
<gene>
    <name evidence="2" type="ORF">HX001_02265</name>
</gene>
<dbReference type="InterPro" id="IPR027417">
    <property type="entry name" value="P-loop_NTPase"/>
</dbReference>
<sequence>MSIFTFEENSNIGTVFSVDTSTIIVKVENIENLRKLQVNHLLAVESSKAGQLLIGIINKITRKISDEEVSSDDGLNIALLTENIVKVNLIGTFFDKVGSKHNVFKRTLDSVPEIDAKCFQIIGENITNFMKAITTSSEIKTPLSIGKYSIDEEADAFLDGDKLFQRHAVIVGSTGSGKSWCVAKIIEQIATLPMANTILFDIHGEYSSDDFDIQGIQRFKIANPSDLTKENKLSSGILMIPYWLLTYEEMLAMLLDRSDSNAPNQAMIFSKTVFEEKLAFLDSIGDEIFKGNITIDSPIPYKISEVLKIISELDTEMVAGARGDKQGPYFGKLTRFVQRLEAKAQDKRLGFLFQIAEEENHIDWIYEFCETLMHGSKCQSKNSGVKIIDFSEVPSDVLPLVIGLISRLIFSVQQWTNKENRHPIALFCDEAHLYIPERTNQDSASELGLKNFERIAKEGRKYGVNLTVISQRPSEVNRTVLSQCNNFISLRLSNADDQAVIKKLLPDNLAGLTDSLPILDIGEALVVGDASLLPTRINITEPKIKPQSATINFWQEWSTEEEKQSIKNAVIGLRNQSKI</sequence>
<reference evidence="2" key="1">
    <citation type="submission" date="2020-06" db="EMBL/GenBank/DDBJ databases">
        <authorList>
            <person name="Dong N."/>
        </authorList>
    </citation>
    <scope>NUCLEOTIDE SEQUENCE</scope>
    <source>
        <strain evidence="2">R655-4</strain>
    </source>
</reference>
<dbReference type="GO" id="GO:0005524">
    <property type="term" value="F:ATP binding"/>
    <property type="evidence" value="ECO:0007669"/>
    <property type="project" value="UniProtKB-KW"/>
</dbReference>
<dbReference type="InterPro" id="IPR008571">
    <property type="entry name" value="HerA-like"/>
</dbReference>
<evidence type="ECO:0000259" key="1">
    <source>
        <dbReference type="Pfam" id="PF01935"/>
    </source>
</evidence>
<organism evidence="2 3">
    <name type="scientific">Empedobacter brevis</name>
    <dbReference type="NCBI Taxonomy" id="247"/>
    <lineage>
        <taxon>Bacteria</taxon>
        <taxon>Pseudomonadati</taxon>
        <taxon>Bacteroidota</taxon>
        <taxon>Flavobacteriia</taxon>
        <taxon>Flavobacteriales</taxon>
        <taxon>Weeksellaceae</taxon>
        <taxon>Empedobacter</taxon>
    </lineage>
</organism>
<dbReference type="CDD" id="cd01127">
    <property type="entry name" value="TrwB_TraG_TraD_VirD4"/>
    <property type="match status" value="1"/>
</dbReference>
<name>A0AAJ1QC83_9FLAO</name>
<comment type="caution">
    <text evidence="2">The sequence shown here is derived from an EMBL/GenBank/DDBJ whole genome shotgun (WGS) entry which is preliminary data.</text>
</comment>
<dbReference type="EMBL" id="JACAGJ010000001">
    <property type="protein sequence ID" value="MDM1071311.1"/>
    <property type="molecule type" value="Genomic_DNA"/>
</dbReference>
<evidence type="ECO:0000313" key="3">
    <source>
        <dbReference type="Proteomes" id="UP001170959"/>
    </source>
</evidence>
<dbReference type="Pfam" id="PF01935">
    <property type="entry name" value="DUF87"/>
    <property type="match status" value="1"/>
</dbReference>
<dbReference type="AlphaFoldDB" id="A0AAJ1QC83"/>
<dbReference type="PANTHER" id="PTHR42957">
    <property type="entry name" value="HELICASE MJ1565-RELATED"/>
    <property type="match status" value="1"/>
</dbReference>
<dbReference type="RefSeq" id="WP_286491742.1">
    <property type="nucleotide sequence ID" value="NZ_JACAGJ010000001.1"/>
</dbReference>
<reference evidence="2" key="2">
    <citation type="journal article" date="2022" name="Sci. Total Environ.">
        <title>Prevalence, transmission, and molecular epidemiology of tet(X)-positive bacteria among humans, animals, and environmental niches in China: An epidemiological, and genomic-based study.</title>
        <authorList>
            <person name="Dong N."/>
            <person name="Zeng Y."/>
            <person name="Cai C."/>
            <person name="Sun C."/>
            <person name="Lu J."/>
            <person name="Liu C."/>
            <person name="Zhou H."/>
            <person name="Sun Q."/>
            <person name="Shu L."/>
            <person name="Wang H."/>
            <person name="Wang Y."/>
            <person name="Wang S."/>
            <person name="Wu C."/>
            <person name="Chan E.W."/>
            <person name="Chen G."/>
            <person name="Shen Z."/>
            <person name="Chen S."/>
            <person name="Zhang R."/>
        </authorList>
    </citation>
    <scope>NUCLEOTIDE SEQUENCE</scope>
    <source>
        <strain evidence="2">R655-4</strain>
    </source>
</reference>
<protein>
    <submittedName>
        <fullName evidence="2">ATP-binding protein</fullName>
    </submittedName>
</protein>
<dbReference type="Proteomes" id="UP001170959">
    <property type="component" value="Unassembled WGS sequence"/>
</dbReference>